<dbReference type="EMBL" id="JADEXN010000114">
    <property type="protein sequence ID" value="MBE9040751.1"/>
    <property type="molecule type" value="Genomic_DNA"/>
</dbReference>
<evidence type="ECO:0000256" key="12">
    <source>
        <dbReference type="ARBA" id="ARBA00023306"/>
    </source>
</evidence>
<dbReference type="InterPro" id="IPR011006">
    <property type="entry name" value="CheY-like_superfamily"/>
</dbReference>
<evidence type="ECO:0000256" key="14">
    <source>
        <dbReference type="PROSITE-ProRule" id="PRU00169"/>
    </source>
</evidence>
<dbReference type="Gene3D" id="3.30.565.10">
    <property type="entry name" value="Histidine kinase-like ATPase, C-terminal domain"/>
    <property type="match status" value="1"/>
</dbReference>
<feature type="transmembrane region" description="Helical" evidence="17">
    <location>
        <begin position="12"/>
        <end position="35"/>
    </location>
</feature>
<feature type="coiled-coil region" evidence="15">
    <location>
        <begin position="402"/>
        <end position="436"/>
    </location>
</feature>
<reference evidence="20" key="1">
    <citation type="submission" date="2020-10" db="EMBL/GenBank/DDBJ databases">
        <authorList>
            <person name="Castelo-Branco R."/>
            <person name="Eusebio N."/>
            <person name="Adriana R."/>
            <person name="Vieira A."/>
            <person name="Brugerolle De Fraissinette N."/>
            <person name="Rezende De Castro R."/>
            <person name="Schneider M.P."/>
            <person name="Vasconcelos V."/>
            <person name="Leao P.N."/>
        </authorList>
    </citation>
    <scope>NUCLEOTIDE SEQUENCE</scope>
    <source>
        <strain evidence="20">LEGE 11467</strain>
    </source>
</reference>
<dbReference type="Proteomes" id="UP000621799">
    <property type="component" value="Unassembled WGS sequence"/>
</dbReference>
<dbReference type="Gene3D" id="3.40.50.2300">
    <property type="match status" value="1"/>
</dbReference>
<dbReference type="InterPro" id="IPR036890">
    <property type="entry name" value="HATPase_C_sf"/>
</dbReference>
<dbReference type="PRINTS" id="PR00344">
    <property type="entry name" value="BCTRLSENSOR"/>
</dbReference>
<dbReference type="SMART" id="SM00388">
    <property type="entry name" value="HisKA"/>
    <property type="match status" value="1"/>
</dbReference>
<keyword evidence="6" id="KW-0808">Transferase</keyword>
<dbReference type="FunFam" id="3.30.565.10:FF:000010">
    <property type="entry name" value="Sensor histidine kinase RcsC"/>
    <property type="match status" value="1"/>
</dbReference>
<keyword evidence="17" id="KW-1133">Transmembrane helix</keyword>
<dbReference type="InterPro" id="IPR036097">
    <property type="entry name" value="HisK_dim/P_sf"/>
</dbReference>
<evidence type="ECO:0000256" key="15">
    <source>
        <dbReference type="SAM" id="Coils"/>
    </source>
</evidence>
<dbReference type="InterPro" id="IPR003661">
    <property type="entry name" value="HisK_dim/P_dom"/>
</dbReference>
<dbReference type="SMART" id="SM01080">
    <property type="entry name" value="CHASE2"/>
    <property type="match status" value="1"/>
</dbReference>
<keyword evidence="17" id="KW-0812">Transmembrane</keyword>
<dbReference type="PROSITE" id="PS50109">
    <property type="entry name" value="HIS_KIN"/>
    <property type="match status" value="1"/>
</dbReference>
<dbReference type="Pfam" id="PF05226">
    <property type="entry name" value="CHASE2"/>
    <property type="match status" value="1"/>
</dbReference>
<dbReference type="GO" id="GO:0016020">
    <property type="term" value="C:membrane"/>
    <property type="evidence" value="ECO:0007669"/>
    <property type="project" value="UniProtKB-SubCell"/>
</dbReference>
<dbReference type="CDD" id="cd16922">
    <property type="entry name" value="HATPase_EvgS-ArcB-TorS-like"/>
    <property type="match status" value="1"/>
</dbReference>
<evidence type="ECO:0000256" key="8">
    <source>
        <dbReference type="ARBA" id="ARBA00022777"/>
    </source>
</evidence>
<dbReference type="InterPro" id="IPR001789">
    <property type="entry name" value="Sig_transdc_resp-reg_receiver"/>
</dbReference>
<keyword evidence="21" id="KW-1185">Reference proteome</keyword>
<evidence type="ECO:0000256" key="7">
    <source>
        <dbReference type="ARBA" id="ARBA00022741"/>
    </source>
</evidence>
<dbReference type="InterPro" id="IPR005467">
    <property type="entry name" value="His_kinase_dom"/>
</dbReference>
<gene>
    <name evidence="20" type="ORF">IQ235_08160</name>
</gene>
<evidence type="ECO:0000256" key="13">
    <source>
        <dbReference type="ARBA" id="ARBA00074306"/>
    </source>
</evidence>
<keyword evidence="11 17" id="KW-0472">Membrane</keyword>
<dbReference type="PROSITE" id="PS50110">
    <property type="entry name" value="RESPONSE_REGULATORY"/>
    <property type="match status" value="1"/>
</dbReference>
<evidence type="ECO:0000259" key="18">
    <source>
        <dbReference type="PROSITE" id="PS50109"/>
    </source>
</evidence>
<dbReference type="InterPro" id="IPR004358">
    <property type="entry name" value="Sig_transdc_His_kin-like_C"/>
</dbReference>
<keyword evidence="12" id="KW-0131">Cell cycle</keyword>
<feature type="transmembrane region" description="Helical" evidence="17">
    <location>
        <begin position="375"/>
        <end position="396"/>
    </location>
</feature>
<dbReference type="Gene3D" id="1.10.287.130">
    <property type="match status" value="1"/>
</dbReference>
<keyword evidence="15" id="KW-0175">Coiled coil</keyword>
<feature type="domain" description="Histidine kinase" evidence="18">
    <location>
        <begin position="461"/>
        <end position="694"/>
    </location>
</feature>
<dbReference type="GO" id="GO:0005524">
    <property type="term" value="F:ATP binding"/>
    <property type="evidence" value="ECO:0007669"/>
    <property type="project" value="UniProtKB-KW"/>
</dbReference>
<dbReference type="SMART" id="SM00387">
    <property type="entry name" value="HATPase_c"/>
    <property type="match status" value="1"/>
</dbReference>
<feature type="region of interest" description="Disordered" evidence="16">
    <location>
        <begin position="847"/>
        <end position="869"/>
    </location>
</feature>
<evidence type="ECO:0000313" key="21">
    <source>
        <dbReference type="Proteomes" id="UP000621799"/>
    </source>
</evidence>
<dbReference type="SMART" id="SM00448">
    <property type="entry name" value="REC"/>
    <property type="match status" value="1"/>
</dbReference>
<evidence type="ECO:0000256" key="2">
    <source>
        <dbReference type="ARBA" id="ARBA00004370"/>
    </source>
</evidence>
<comment type="similarity">
    <text evidence="3">In the N-terminal section; belongs to the phytochrome family.</text>
</comment>
<evidence type="ECO:0000256" key="16">
    <source>
        <dbReference type="SAM" id="MobiDB-lite"/>
    </source>
</evidence>
<feature type="transmembrane region" description="Helical" evidence="17">
    <location>
        <begin position="347"/>
        <end position="369"/>
    </location>
</feature>
<evidence type="ECO:0000256" key="1">
    <source>
        <dbReference type="ARBA" id="ARBA00000085"/>
    </source>
</evidence>
<dbReference type="AlphaFoldDB" id="A0A928Z9G8"/>
<organism evidence="20 21">
    <name type="scientific">Zarconia navalis LEGE 11467</name>
    <dbReference type="NCBI Taxonomy" id="1828826"/>
    <lineage>
        <taxon>Bacteria</taxon>
        <taxon>Bacillati</taxon>
        <taxon>Cyanobacteriota</taxon>
        <taxon>Cyanophyceae</taxon>
        <taxon>Oscillatoriophycideae</taxon>
        <taxon>Oscillatoriales</taxon>
        <taxon>Oscillatoriales incertae sedis</taxon>
        <taxon>Zarconia</taxon>
        <taxon>Zarconia navalis</taxon>
    </lineage>
</organism>
<feature type="transmembrane region" description="Helical" evidence="17">
    <location>
        <begin position="320"/>
        <end position="338"/>
    </location>
</feature>
<dbReference type="InterPro" id="IPR003594">
    <property type="entry name" value="HATPase_dom"/>
</dbReference>
<sequence>MWLKLKQLLREWRGVLVIAPSVAGCAIAGGALGWFQILEWATFDRFFELRSQESVDEQIVIVTIDEEDISQVENWPIPDEVLAQLIENIATRQPAAIGVDLYRDLPEPPGHERLVEIFKNTPNLIGVEKAIGEPAEQVGPPPALEEANQVALADLVEDADGKIRRALIYAQGKPGFGTRLALDYLSSRHQLELEFADREKKYYRLGKALFIPLIGNEVPYKGLGHDFGGYQIFLNYRGGVNRFTRVSMREVLSGGFDPELMRDRIVLIGPTAESTNDFFFTPYPGKMPGVEVHAHIISQILGAALEGRPFLQAWNHKQEGVWVLLWSAVGAIGSWVLLQANRFGKTFFFVSTILVISGSVLSLVAFGYVAFLMGWFVPVISPTLAVFLSAVIATNYHSYWQLKSANARLAATNLQLEDANDRLKEYSQTLEAKVSERTRELQVAKKLADTANSAKSEFLANMSHELRTPLNGILGYAEILQRDRAATSKQQDGLGIIHQCGSHLLTLINDILDLSKIEARKLELHPHEFHFSSFLKGVAQICSIKAEQKGISFSEQFDPNLPAGIRADEKRLRQVLINLLGNAIKFTETGGVTLKVRDIGSASPAPEEDRENPHTSYRQIRIQIEDTGVGMSQAQIQKIFLPFEQVGDTKKQSEGTGLGLAISQKIVQMMDSELKVTSQPNEGSTFEIDLVLPVARDWIEDSAKPDRQKIIGIEGKQPKILLVDDNWQNRSVVVNLLEPIGINIVEATNGQEGLDKAQEFLPDVIVTDVTMPVMDGFEMIGRIRSLSELKEAIVIVSSASVFESDRQAALDAGGDSFLPKPVSIDELLATLEKAMGCKWIYEESVVPSPSRESSSSNGHGTQTPTTVPSREILQKLEDLARRGNIKAIEREVNELELGDITLEPFASQVRRLTKSFQVKKVQELIQSYLTPT</sequence>
<evidence type="ECO:0000256" key="5">
    <source>
        <dbReference type="ARBA" id="ARBA00022553"/>
    </source>
</evidence>
<evidence type="ECO:0000256" key="6">
    <source>
        <dbReference type="ARBA" id="ARBA00022679"/>
    </source>
</evidence>
<name>A0A928Z9G8_9CYAN</name>
<accession>A0A928Z9G8</accession>
<dbReference type="InterPro" id="IPR007890">
    <property type="entry name" value="CHASE2"/>
</dbReference>
<comment type="catalytic activity">
    <reaction evidence="1">
        <text>ATP + protein L-histidine = ADP + protein N-phospho-L-histidine.</text>
        <dbReference type="EC" id="2.7.13.3"/>
    </reaction>
</comment>
<feature type="compositionally biased region" description="Low complexity" evidence="16">
    <location>
        <begin position="847"/>
        <end position="856"/>
    </location>
</feature>
<comment type="subcellular location">
    <subcellularLocation>
        <location evidence="2">Membrane</location>
    </subcellularLocation>
</comment>
<feature type="domain" description="Response regulatory" evidence="19">
    <location>
        <begin position="719"/>
        <end position="835"/>
    </location>
</feature>
<keyword evidence="9" id="KW-0067">ATP-binding</keyword>
<dbReference type="Pfam" id="PF00512">
    <property type="entry name" value="HisKA"/>
    <property type="match status" value="1"/>
</dbReference>
<dbReference type="GO" id="GO:0000155">
    <property type="term" value="F:phosphorelay sensor kinase activity"/>
    <property type="evidence" value="ECO:0007669"/>
    <property type="project" value="InterPro"/>
</dbReference>
<dbReference type="SUPFAM" id="SSF52172">
    <property type="entry name" value="CheY-like"/>
    <property type="match status" value="1"/>
</dbReference>
<keyword evidence="10" id="KW-0902">Two-component regulatory system</keyword>
<dbReference type="SUPFAM" id="SSF47384">
    <property type="entry name" value="Homodimeric domain of signal transducing histidine kinase"/>
    <property type="match status" value="1"/>
</dbReference>
<dbReference type="CDD" id="cd17546">
    <property type="entry name" value="REC_hyHK_CKI1_RcsC-like"/>
    <property type="match status" value="1"/>
</dbReference>
<keyword evidence="7" id="KW-0547">Nucleotide-binding</keyword>
<feature type="modified residue" description="4-aspartylphosphate" evidence="14">
    <location>
        <position position="768"/>
    </location>
</feature>
<keyword evidence="8" id="KW-0418">Kinase</keyword>
<feature type="compositionally biased region" description="Polar residues" evidence="16">
    <location>
        <begin position="857"/>
        <end position="868"/>
    </location>
</feature>
<evidence type="ECO:0000256" key="10">
    <source>
        <dbReference type="ARBA" id="ARBA00023012"/>
    </source>
</evidence>
<protein>
    <recommendedName>
        <fullName evidence="13">Circadian input-output histidine kinase CikA</fullName>
        <ecNumber evidence="4">2.7.13.3</ecNumber>
    </recommendedName>
</protein>
<dbReference type="PROSITE" id="PS51257">
    <property type="entry name" value="PROKAR_LIPOPROTEIN"/>
    <property type="match status" value="1"/>
</dbReference>
<dbReference type="PANTHER" id="PTHR43047">
    <property type="entry name" value="TWO-COMPONENT HISTIDINE PROTEIN KINASE"/>
    <property type="match status" value="1"/>
</dbReference>
<dbReference type="Pfam" id="PF02518">
    <property type="entry name" value="HATPase_c"/>
    <property type="match status" value="1"/>
</dbReference>
<dbReference type="FunFam" id="1.10.287.130:FF:000038">
    <property type="entry name" value="Sensory transduction histidine kinase"/>
    <property type="match status" value="1"/>
</dbReference>
<evidence type="ECO:0000256" key="4">
    <source>
        <dbReference type="ARBA" id="ARBA00012438"/>
    </source>
</evidence>
<dbReference type="CDD" id="cd00082">
    <property type="entry name" value="HisKA"/>
    <property type="match status" value="1"/>
</dbReference>
<feature type="region of interest" description="Disordered" evidence="16">
    <location>
        <begin position="597"/>
        <end position="617"/>
    </location>
</feature>
<evidence type="ECO:0000313" key="20">
    <source>
        <dbReference type="EMBL" id="MBE9040751.1"/>
    </source>
</evidence>
<evidence type="ECO:0000256" key="3">
    <source>
        <dbReference type="ARBA" id="ARBA00006402"/>
    </source>
</evidence>
<dbReference type="EC" id="2.7.13.3" evidence="4"/>
<comment type="caution">
    <text evidence="20">The sequence shown here is derived from an EMBL/GenBank/DDBJ whole genome shotgun (WGS) entry which is preliminary data.</text>
</comment>
<evidence type="ECO:0000256" key="9">
    <source>
        <dbReference type="ARBA" id="ARBA00022840"/>
    </source>
</evidence>
<evidence type="ECO:0000256" key="11">
    <source>
        <dbReference type="ARBA" id="ARBA00023136"/>
    </source>
</evidence>
<evidence type="ECO:0000259" key="19">
    <source>
        <dbReference type="PROSITE" id="PS50110"/>
    </source>
</evidence>
<dbReference type="SUPFAM" id="SSF55874">
    <property type="entry name" value="ATPase domain of HSP90 chaperone/DNA topoisomerase II/histidine kinase"/>
    <property type="match status" value="1"/>
</dbReference>
<proteinExistence type="inferred from homology"/>
<evidence type="ECO:0000256" key="17">
    <source>
        <dbReference type="SAM" id="Phobius"/>
    </source>
</evidence>
<dbReference type="RefSeq" id="WP_264320995.1">
    <property type="nucleotide sequence ID" value="NZ_JADEXN010000114.1"/>
</dbReference>
<dbReference type="Pfam" id="PF00072">
    <property type="entry name" value="Response_reg"/>
    <property type="match status" value="1"/>
</dbReference>
<keyword evidence="5 14" id="KW-0597">Phosphoprotein</keyword>